<dbReference type="EMBL" id="JBEGDG010000007">
    <property type="protein sequence ID" value="MEQ6355172.1"/>
    <property type="molecule type" value="Genomic_DNA"/>
</dbReference>
<protein>
    <recommendedName>
        <fullName evidence="3">Replication protein</fullName>
    </recommendedName>
</protein>
<keyword evidence="2" id="KW-1185">Reference proteome</keyword>
<comment type="caution">
    <text evidence="1">The sequence shown here is derived from an EMBL/GenBank/DDBJ whole genome shotgun (WGS) entry which is preliminary data.</text>
</comment>
<dbReference type="RefSeq" id="WP_349659801.1">
    <property type="nucleotide sequence ID" value="NZ_JBEGDG010000007.1"/>
</dbReference>
<gene>
    <name evidence="1" type="ORF">ABNX05_11135</name>
</gene>
<organism evidence="1 2">
    <name type="scientific">Lysinibacillus zambalensis</name>
    <dbReference type="NCBI Taxonomy" id="3160866"/>
    <lineage>
        <taxon>Bacteria</taxon>
        <taxon>Bacillati</taxon>
        <taxon>Bacillota</taxon>
        <taxon>Bacilli</taxon>
        <taxon>Bacillales</taxon>
        <taxon>Bacillaceae</taxon>
        <taxon>Lysinibacillus</taxon>
    </lineage>
</organism>
<dbReference type="Proteomes" id="UP001478862">
    <property type="component" value="Unassembled WGS sequence"/>
</dbReference>
<proteinExistence type="predicted"/>
<reference evidence="1 2" key="1">
    <citation type="submission" date="2024-06" db="EMBL/GenBank/DDBJ databases">
        <title>Lysinibacillus zambalefons sp. nov., a Novel Firmicute Isolated from the Poon Bato Zambales Hyperalkaline Spring.</title>
        <authorList>
            <person name="Aja J.A."/>
            <person name="Lazaro J.E.H."/>
            <person name="Llorin L.D."/>
            <person name="Lim K.R."/>
            <person name="Teodosio J."/>
            <person name="Dalisay D.S."/>
        </authorList>
    </citation>
    <scope>NUCLEOTIDE SEQUENCE [LARGE SCALE GENOMIC DNA]</scope>
    <source>
        <strain evidence="1 2">M3</strain>
    </source>
</reference>
<name>A0ABV1MRN7_9BACI</name>
<evidence type="ECO:0000313" key="2">
    <source>
        <dbReference type="Proteomes" id="UP001478862"/>
    </source>
</evidence>
<sequence>MEKWIGIEDDTSGTYFKTSCPELSIRKGGRINAKKLYLFKSRFGDEYNITDESVITNIEKLLAEDDHPNLYEFLYSTVIDKFGAMEFVLNIGHKISYERNEGYLEGKKQMQKEMRSLLGIR</sequence>
<evidence type="ECO:0008006" key="3">
    <source>
        <dbReference type="Google" id="ProtNLM"/>
    </source>
</evidence>
<evidence type="ECO:0000313" key="1">
    <source>
        <dbReference type="EMBL" id="MEQ6355172.1"/>
    </source>
</evidence>
<accession>A0ABV1MRN7</accession>